<dbReference type="GO" id="GO:0046873">
    <property type="term" value="F:metal ion transmembrane transporter activity"/>
    <property type="evidence" value="ECO:0007669"/>
    <property type="project" value="InterPro"/>
</dbReference>
<dbReference type="InterPro" id="IPR003689">
    <property type="entry name" value="ZIP"/>
</dbReference>
<dbReference type="EMBL" id="JYDR01000063">
    <property type="protein sequence ID" value="KRY71026.1"/>
    <property type="molecule type" value="Genomic_DNA"/>
</dbReference>
<dbReference type="GO" id="GO:0006950">
    <property type="term" value="P:response to stress"/>
    <property type="evidence" value="ECO:0007669"/>
    <property type="project" value="UniProtKB-ARBA"/>
</dbReference>
<dbReference type="InterPro" id="IPR013083">
    <property type="entry name" value="Znf_RING/FYVE/PHD"/>
</dbReference>
<dbReference type="CDD" id="cd19510">
    <property type="entry name" value="RecA-like_BCS1"/>
    <property type="match status" value="1"/>
</dbReference>
<evidence type="ECO:0000256" key="21">
    <source>
        <dbReference type="ARBA" id="ARBA00023157"/>
    </source>
</evidence>
<dbReference type="InterPro" id="IPR036774">
    <property type="entry name" value="ERV/ALR_sulphydryl_oxid_sf"/>
</dbReference>
<comment type="catalytic activity">
    <reaction evidence="23">
        <text>ATP + H2O = ADP + phosphate + H(+)</text>
        <dbReference type="Rhea" id="RHEA:13065"/>
        <dbReference type="ChEBI" id="CHEBI:15377"/>
        <dbReference type="ChEBI" id="CHEBI:15378"/>
        <dbReference type="ChEBI" id="CHEBI:30616"/>
        <dbReference type="ChEBI" id="CHEBI:43474"/>
        <dbReference type="ChEBI" id="CHEBI:456216"/>
    </reaction>
    <physiologicalReaction direction="left-to-right" evidence="23">
        <dbReference type="Rhea" id="RHEA:13066"/>
    </physiologicalReaction>
</comment>
<evidence type="ECO:0000256" key="1">
    <source>
        <dbReference type="ARBA" id="ARBA00001974"/>
    </source>
</evidence>
<accession>A0A0V1ECD9</accession>
<evidence type="ECO:0000256" key="14">
    <source>
        <dbReference type="ARBA" id="ARBA00022827"/>
    </source>
</evidence>
<feature type="domain" description="U-box" evidence="32">
    <location>
        <begin position="609"/>
        <end position="683"/>
    </location>
</feature>
<keyword evidence="21" id="KW-1015">Disulfide bond</keyword>
<dbReference type="Pfam" id="PF12895">
    <property type="entry name" value="ANAPC3"/>
    <property type="match status" value="1"/>
</dbReference>
<evidence type="ECO:0000259" key="31">
    <source>
        <dbReference type="PROSITE" id="PS51498"/>
    </source>
</evidence>
<dbReference type="Gene3D" id="1.20.120.310">
    <property type="entry name" value="ERV/ALR sulfhydryl oxidase domain"/>
    <property type="match status" value="1"/>
</dbReference>
<reference evidence="34 35" key="1">
    <citation type="submission" date="2015-01" db="EMBL/GenBank/DDBJ databases">
        <title>Evolution of Trichinella species and genotypes.</title>
        <authorList>
            <person name="Korhonen P.K."/>
            <person name="Edoardo P."/>
            <person name="Giuseppe L.R."/>
            <person name="Gasser R.B."/>
        </authorList>
    </citation>
    <scope>NUCLEOTIDE SEQUENCE [LARGE SCALE GENOMIC DNA]</scope>
    <source>
        <strain evidence="34">ISS13</strain>
    </source>
</reference>
<dbReference type="InterPro" id="IPR034732">
    <property type="entry name" value="EPHD"/>
</dbReference>
<dbReference type="PROSITE" id="PS51324">
    <property type="entry name" value="ERV_ALR"/>
    <property type="match status" value="1"/>
</dbReference>
<dbReference type="PROSITE" id="PS50005">
    <property type="entry name" value="TPR"/>
    <property type="match status" value="1"/>
</dbReference>
<dbReference type="Gene3D" id="3.40.30.10">
    <property type="entry name" value="Glutaredoxin"/>
    <property type="match status" value="1"/>
</dbReference>
<evidence type="ECO:0000256" key="2">
    <source>
        <dbReference type="ARBA" id="ARBA00004141"/>
    </source>
</evidence>
<evidence type="ECO:0000313" key="35">
    <source>
        <dbReference type="Proteomes" id="UP000054632"/>
    </source>
</evidence>
<feature type="compositionally biased region" description="Basic and acidic residues" evidence="27">
    <location>
        <begin position="63"/>
        <end position="92"/>
    </location>
</feature>
<evidence type="ECO:0000256" key="12">
    <source>
        <dbReference type="ARBA" id="ARBA00022792"/>
    </source>
</evidence>
<evidence type="ECO:0000256" key="28">
    <source>
        <dbReference type="SAM" id="SignalP"/>
    </source>
</evidence>
<feature type="transmembrane region" description="Helical" evidence="26">
    <location>
        <begin position="227"/>
        <end position="243"/>
    </location>
</feature>
<keyword evidence="14 26" id="KW-0274">FAD</keyword>
<dbReference type="Pfam" id="PF18371">
    <property type="entry name" value="FAD_SOX"/>
    <property type="match status" value="1"/>
</dbReference>
<dbReference type="InterPro" id="IPR027417">
    <property type="entry name" value="P-loop_NTPase"/>
</dbReference>
<dbReference type="PANTHER" id="PTHR22897:SF26">
    <property type="entry name" value="SULFHYDRYL OXIDASE"/>
    <property type="match status" value="1"/>
</dbReference>
<evidence type="ECO:0000259" key="29">
    <source>
        <dbReference type="PROSITE" id="PS51324"/>
    </source>
</evidence>
<evidence type="ECO:0000256" key="5">
    <source>
        <dbReference type="ARBA" id="ARBA00007448"/>
    </source>
</evidence>
<comment type="similarity">
    <text evidence="4">Belongs to the quiescin-sulfhydryl oxidase (QSOX) family.</text>
</comment>
<dbReference type="Gene3D" id="3.40.50.300">
    <property type="entry name" value="P-loop containing nucleotide triphosphate hydrolases"/>
    <property type="match status" value="1"/>
</dbReference>
<feature type="compositionally biased region" description="Basic residues" evidence="27">
    <location>
        <begin position="96"/>
        <end position="107"/>
    </location>
</feature>
<feature type="domain" description="Thioredoxin" evidence="30">
    <location>
        <begin position="1463"/>
        <end position="1605"/>
    </location>
</feature>
<dbReference type="PROSITE" id="PS51805">
    <property type="entry name" value="EPHD"/>
    <property type="match status" value="1"/>
</dbReference>
<gene>
    <name evidence="34" type="primary">QSOX1</name>
    <name evidence="34" type="ORF">T4A_9362</name>
</gene>
<feature type="transmembrane region" description="Helical" evidence="26">
    <location>
        <begin position="384"/>
        <end position="405"/>
    </location>
</feature>
<dbReference type="InterPro" id="IPR003959">
    <property type="entry name" value="ATPase_AAA_core"/>
</dbReference>
<dbReference type="Pfam" id="PF13832">
    <property type="entry name" value="zf-HC5HC2H_2"/>
    <property type="match status" value="1"/>
</dbReference>
<dbReference type="InterPro" id="IPR013766">
    <property type="entry name" value="Thioredoxin_domain"/>
</dbReference>
<dbReference type="FunFam" id="3.30.40.10:FF:000124">
    <property type="entry name" value="STIP1 homology and U box-containing protein 1"/>
    <property type="match status" value="1"/>
</dbReference>
<feature type="chain" id="PRO_5006877224" description="Sulfhydryl oxidase" evidence="28">
    <location>
        <begin position="25"/>
        <end position="2454"/>
    </location>
</feature>
<dbReference type="SUPFAM" id="SSF57850">
    <property type="entry name" value="RING/U-box"/>
    <property type="match status" value="1"/>
</dbReference>
<keyword evidence="16" id="KW-0067">ATP-binding</keyword>
<dbReference type="Pfam" id="PF10240">
    <property type="entry name" value="DUF2464"/>
    <property type="match status" value="1"/>
</dbReference>
<dbReference type="InterPro" id="IPR019734">
    <property type="entry name" value="TPR_rpt"/>
</dbReference>
<evidence type="ECO:0000256" key="24">
    <source>
        <dbReference type="ARBA" id="ARBA00048864"/>
    </source>
</evidence>
<dbReference type="Pfam" id="PF18391">
    <property type="entry name" value="CHIP_TPR_N"/>
    <property type="match status" value="1"/>
</dbReference>
<evidence type="ECO:0000313" key="34">
    <source>
        <dbReference type="EMBL" id="KRY71026.1"/>
    </source>
</evidence>
<dbReference type="Pfam" id="PF02535">
    <property type="entry name" value="Zip"/>
    <property type="match status" value="1"/>
</dbReference>
<dbReference type="InterPro" id="IPR040986">
    <property type="entry name" value="QSOX_FAD-bd_dom"/>
</dbReference>
<keyword evidence="11" id="KW-0863">Zinc-finger</keyword>
<evidence type="ECO:0000256" key="4">
    <source>
        <dbReference type="ARBA" id="ARBA00006041"/>
    </source>
</evidence>
<dbReference type="InterPro" id="IPR045202">
    <property type="entry name" value="CHIP_RING-Ubox"/>
</dbReference>
<evidence type="ECO:0000259" key="32">
    <source>
        <dbReference type="PROSITE" id="PS51698"/>
    </source>
</evidence>
<dbReference type="Pfam" id="PF25426">
    <property type="entry name" value="AAA_lid_BCS1"/>
    <property type="match status" value="1"/>
</dbReference>
<comment type="cofactor">
    <cofactor evidence="1 26">
        <name>FAD</name>
        <dbReference type="ChEBI" id="CHEBI:57692"/>
    </cofactor>
</comment>
<evidence type="ECO:0000256" key="25">
    <source>
        <dbReference type="PROSITE-ProRule" id="PRU00339"/>
    </source>
</evidence>
<feature type="transmembrane region" description="Helical" evidence="26">
    <location>
        <begin position="186"/>
        <end position="207"/>
    </location>
</feature>
<dbReference type="InterPro" id="IPR014851">
    <property type="entry name" value="BCS1_N"/>
</dbReference>
<dbReference type="InterPro" id="IPR003613">
    <property type="entry name" value="Ubox_domain"/>
</dbReference>
<feature type="region of interest" description="Disordered" evidence="27">
    <location>
        <begin position="63"/>
        <end position="107"/>
    </location>
</feature>
<proteinExistence type="inferred from homology"/>
<dbReference type="InterPro" id="IPR011990">
    <property type="entry name" value="TPR-like_helical_dom_sf"/>
</dbReference>
<feature type="transmembrane region" description="Helical" evidence="26">
    <location>
        <begin position="150"/>
        <end position="174"/>
    </location>
</feature>
<dbReference type="GO" id="GO:0008270">
    <property type="term" value="F:zinc ion binding"/>
    <property type="evidence" value="ECO:0007669"/>
    <property type="project" value="UniProtKB-KW"/>
</dbReference>
<dbReference type="PROSITE" id="PS00674">
    <property type="entry name" value="AAA"/>
    <property type="match status" value="1"/>
</dbReference>
<evidence type="ECO:0000256" key="16">
    <source>
        <dbReference type="ARBA" id="ARBA00022840"/>
    </source>
</evidence>
<dbReference type="Pfam" id="PF00085">
    <property type="entry name" value="Thioredoxin"/>
    <property type="match status" value="1"/>
</dbReference>
<feature type="transmembrane region" description="Helical" evidence="26">
    <location>
        <begin position="351"/>
        <end position="372"/>
    </location>
</feature>
<dbReference type="SMART" id="SM00382">
    <property type="entry name" value="AAA"/>
    <property type="match status" value="1"/>
</dbReference>
<dbReference type="Gene3D" id="1.25.40.10">
    <property type="entry name" value="Tetratricopeptide repeat domain"/>
    <property type="match status" value="1"/>
</dbReference>
<keyword evidence="17 26" id="KW-1133">Transmembrane helix</keyword>
<comment type="catalytic activity">
    <reaction evidence="24 26">
        <text>2 R'C(R)SH + O2 = R'C(R)S-S(R)CR' + H2O2</text>
        <dbReference type="Rhea" id="RHEA:17357"/>
        <dbReference type="ChEBI" id="CHEBI:15379"/>
        <dbReference type="ChEBI" id="CHEBI:16240"/>
        <dbReference type="ChEBI" id="CHEBI:16520"/>
        <dbReference type="ChEBI" id="CHEBI:17412"/>
        <dbReference type="EC" id="1.8.3.2"/>
    </reaction>
</comment>
<dbReference type="InterPro" id="IPR042568">
    <property type="entry name" value="QSOX_FAD-bd_sf"/>
</dbReference>
<dbReference type="SUPFAM" id="SSF52540">
    <property type="entry name" value="P-loop containing nucleoside triphosphate hydrolases"/>
    <property type="match status" value="1"/>
</dbReference>
<dbReference type="GO" id="GO:0016567">
    <property type="term" value="P:protein ubiquitination"/>
    <property type="evidence" value="ECO:0007669"/>
    <property type="project" value="InterPro"/>
</dbReference>
<keyword evidence="12" id="KW-0999">Mitochondrion inner membrane</keyword>
<dbReference type="GO" id="GO:0016971">
    <property type="term" value="F:flavin-dependent sulfhydryl oxidase activity"/>
    <property type="evidence" value="ECO:0007669"/>
    <property type="project" value="InterPro"/>
</dbReference>
<dbReference type="SUPFAM" id="SSF69000">
    <property type="entry name" value="FAD-dependent thiol oxidase"/>
    <property type="match status" value="1"/>
</dbReference>
<evidence type="ECO:0000256" key="3">
    <source>
        <dbReference type="ARBA" id="ARBA00004434"/>
    </source>
</evidence>
<feature type="domain" description="PHD-type" evidence="33">
    <location>
        <begin position="2182"/>
        <end position="2313"/>
    </location>
</feature>
<evidence type="ECO:0000256" key="8">
    <source>
        <dbReference type="ARBA" id="ARBA00022723"/>
    </source>
</evidence>
<dbReference type="PROSITE" id="PS51698">
    <property type="entry name" value="U_BOX"/>
    <property type="match status" value="1"/>
</dbReference>
<keyword evidence="22" id="KW-0325">Glycoprotein</keyword>
<dbReference type="SUPFAM" id="SSF52833">
    <property type="entry name" value="Thioredoxin-like"/>
    <property type="match status" value="1"/>
</dbReference>
<dbReference type="InterPro" id="IPR036249">
    <property type="entry name" value="Thioredoxin-like_sf"/>
</dbReference>
<dbReference type="PANTHER" id="PTHR22897">
    <property type="entry name" value="QUIESCIN Q6-RELATED SULFHYDRYL OXIDASE"/>
    <property type="match status" value="1"/>
</dbReference>
<dbReference type="InterPro" id="IPR039798">
    <property type="entry name" value="Sulfhydryl_oxidase"/>
</dbReference>
<comment type="subcellular location">
    <subcellularLocation>
        <location evidence="2">Membrane</location>
        <topology evidence="2">Multi-pass membrane protein</topology>
    </subcellularLocation>
    <subcellularLocation>
        <location evidence="3">Mitochondrion inner membrane</location>
        <topology evidence="3">Single-pass membrane protein</topology>
    </subcellularLocation>
</comment>
<dbReference type="SUPFAM" id="SSF48452">
    <property type="entry name" value="TPR-like"/>
    <property type="match status" value="1"/>
</dbReference>
<feature type="domain" description="MABP" evidence="31">
    <location>
        <begin position="650"/>
        <end position="798"/>
    </location>
</feature>
<dbReference type="SMART" id="SM00504">
    <property type="entry name" value="Ubox"/>
    <property type="match status" value="1"/>
</dbReference>
<dbReference type="GO" id="GO:0006457">
    <property type="term" value="P:protein folding"/>
    <property type="evidence" value="ECO:0007669"/>
    <property type="project" value="TreeGrafter"/>
</dbReference>
<keyword evidence="13" id="KW-0378">Hydrolase</keyword>
<dbReference type="FunFam" id="3.40.50.300:FF:000768">
    <property type="entry name" value="Probable mitochondrial chaperone bcs1"/>
    <property type="match status" value="1"/>
</dbReference>
<dbReference type="GO" id="GO:0003756">
    <property type="term" value="F:protein disulfide isomerase activity"/>
    <property type="evidence" value="ECO:0007669"/>
    <property type="project" value="TreeGrafter"/>
</dbReference>
<dbReference type="GO" id="GO:0016887">
    <property type="term" value="F:ATP hydrolysis activity"/>
    <property type="evidence" value="ECO:0007669"/>
    <property type="project" value="InterPro"/>
</dbReference>
<keyword evidence="6 26" id="KW-0285">Flavoprotein</keyword>
<dbReference type="GO" id="GO:0005524">
    <property type="term" value="F:ATP binding"/>
    <property type="evidence" value="ECO:0007669"/>
    <property type="project" value="UniProtKB-KW"/>
</dbReference>
<dbReference type="Gene3D" id="2.100.10.50">
    <property type="match status" value="1"/>
</dbReference>
<evidence type="ECO:0000256" key="11">
    <source>
        <dbReference type="ARBA" id="ARBA00022771"/>
    </source>
</evidence>
<dbReference type="InterPro" id="IPR017905">
    <property type="entry name" value="ERV/ALR_sulphydryl_oxidase"/>
</dbReference>
<dbReference type="InterPro" id="IPR023341">
    <property type="entry name" value="MABP"/>
</dbReference>
<dbReference type="GO" id="GO:0005615">
    <property type="term" value="C:extracellular space"/>
    <property type="evidence" value="ECO:0007669"/>
    <property type="project" value="TreeGrafter"/>
</dbReference>
<dbReference type="Pfam" id="PF00004">
    <property type="entry name" value="AAA"/>
    <property type="match status" value="1"/>
</dbReference>
<evidence type="ECO:0000256" key="27">
    <source>
        <dbReference type="SAM" id="MobiDB-lite"/>
    </source>
</evidence>
<evidence type="ECO:0000256" key="10">
    <source>
        <dbReference type="ARBA" id="ARBA00022741"/>
    </source>
</evidence>
<dbReference type="Pfam" id="PF08740">
    <property type="entry name" value="BCS1_N"/>
    <property type="match status" value="1"/>
</dbReference>
<keyword evidence="9 28" id="KW-0732">Signal</keyword>
<dbReference type="SMART" id="SM00028">
    <property type="entry name" value="TPR"/>
    <property type="match status" value="3"/>
</dbReference>
<evidence type="ECO:0000256" key="15">
    <source>
        <dbReference type="ARBA" id="ARBA00022833"/>
    </source>
</evidence>
<dbReference type="SMART" id="SM01024">
    <property type="entry name" value="BCS1_N"/>
    <property type="match status" value="1"/>
</dbReference>
<dbReference type="InterPro" id="IPR003593">
    <property type="entry name" value="AAA+_ATPase"/>
</dbReference>
<feature type="repeat" description="TPR" evidence="25">
    <location>
        <begin position="482"/>
        <end position="515"/>
    </location>
</feature>
<comment type="caution">
    <text evidence="34">The sequence shown here is derived from an EMBL/GenBank/DDBJ whole genome shotgun (WGS) entry which is preliminary data.</text>
</comment>
<dbReference type="EC" id="1.8.3.2" evidence="26"/>
<protein>
    <recommendedName>
        <fullName evidence="26">Sulfhydryl oxidase</fullName>
        <ecNumber evidence="26">1.8.3.2</ecNumber>
    </recommendedName>
</protein>
<dbReference type="InterPro" id="IPR041312">
    <property type="entry name" value="CHIP_TPR_N"/>
</dbReference>
<evidence type="ECO:0000256" key="22">
    <source>
        <dbReference type="ARBA" id="ARBA00023180"/>
    </source>
</evidence>
<dbReference type="GO" id="GO:0034551">
    <property type="term" value="P:mitochondrial respiratory chain complex III assembly"/>
    <property type="evidence" value="ECO:0007669"/>
    <property type="project" value="UniProtKB-ARBA"/>
</dbReference>
<evidence type="ECO:0000256" key="26">
    <source>
        <dbReference type="RuleBase" id="RU371123"/>
    </source>
</evidence>
<name>A0A0V1ECD9_TRIPS</name>
<keyword evidence="25" id="KW-0802">TPR repeat</keyword>
<keyword evidence="15" id="KW-0862">Zinc</keyword>
<keyword evidence="8" id="KW-0479">Metal-binding</keyword>
<feature type="domain" description="ERV/ALR sulfhydryl oxidase" evidence="29">
    <location>
        <begin position="1849"/>
        <end position="1954"/>
    </location>
</feature>
<dbReference type="GO" id="GO:0000139">
    <property type="term" value="C:Golgi membrane"/>
    <property type="evidence" value="ECO:0007669"/>
    <property type="project" value="TreeGrafter"/>
</dbReference>
<dbReference type="GO" id="GO:0004842">
    <property type="term" value="F:ubiquitin-protein transferase activity"/>
    <property type="evidence" value="ECO:0007669"/>
    <property type="project" value="InterPro"/>
</dbReference>
<dbReference type="Gene3D" id="1.20.120.1960">
    <property type="entry name" value="QSOX sulfhydryl oxidase domain"/>
    <property type="match status" value="1"/>
</dbReference>
<dbReference type="PROSITE" id="PS51352">
    <property type="entry name" value="THIOREDOXIN_2"/>
    <property type="match status" value="1"/>
</dbReference>
<dbReference type="InterPro" id="IPR003960">
    <property type="entry name" value="ATPase_AAA_CS"/>
</dbReference>
<dbReference type="CDD" id="cd16654">
    <property type="entry name" value="RING-Ubox_CHIP"/>
    <property type="match status" value="1"/>
</dbReference>
<keyword evidence="10" id="KW-0547">Nucleotide-binding</keyword>
<evidence type="ECO:0000259" key="33">
    <source>
        <dbReference type="PROSITE" id="PS51805"/>
    </source>
</evidence>
<comment type="similarity">
    <text evidence="5">Belongs to the AAA ATPase family. BCS1 subfamily.</text>
</comment>
<keyword evidence="18 26" id="KW-0560">Oxidoreductase</keyword>
<sequence>MAVRFCIVALISSVFLMNFDVVLNHDGHVHHHHQEEAPHFKYTKEANDPHYNRQGVDQTVDDHHQHVDHGHSHDHDHNHHDHDHHGYSHDHSQGSGHHHHAHGHGSHFHFHEEPRIVKYLQMGSLKWMRSSFPFIDAALELIPKDPTKRLWFNAIGSTVAISLAPFLILLFVPLTGGVMNKKNQNLLKVLLSFASGGLMGDAFLHLIPHALIARNPELTHGSHGHDLSVGLNVLFGITGFLIIEKMVRLLKGDHGHSHNAEKISSGKEAKKSTQKIVSDATEVREDLKIAGYLNLIADFAHNFTDGLAVGASYLVGDMIGLITTITVILHEVPHEIGDFAILIRSGYSKPAAMMLQLITALGAVLGCTLSLYSANSELLFETAAASWVLPFTAGGFIYIATVSIIPELFDETSFWQTAKELAAMFVAHLYEDAIRCYNRAIVLDPDNATYFTNRALCHLNLKRFENAAQDCRKALEMDRASVKASFFLGKALIHLEQFDEAAKVLLRALELAKSQNMNYGDEITSMYRTARRERFRLEEEKRIMQEISLQTYVVDLILRDKDEQIKKLKGCSDNPSKEELCEIESAAEERITQINNLFSQVDERRRKRDIPDYLCGKISFELMRDPVITPSGITYDRKDIMEHLHRVGHFDPVTRTALTADQLIPNLSMKEISKAEDDTSCEADLWKDSFFNFNRNYRYLCYSRSENASQASGMIIADVCLVNEKDKIPTNYAAVEWTYDSREKCLRRKRLCVRRVHRSVAIDAVCNIVLLAKSKAPPVGYFCAGDIEGFLLCYKFCAMYSRDRNSVVASGLPYPENSSLISNLYPRVPQPNSQKTITSEENHTSLKTSLRTAVLSPLQSQSGVEGVPFELHAKLKARLDLTSALKDLPPLPDSSNYLEAMCDYSSCVIAVRQRCYIWSKMMDFLSSLGSNPYFGAGFGLFGLGTLAAALRKGAQLGSMLFYRKCLISMEISSEDKAYTSETQHVSVETVYQQSSGGKVSTRFRFVPGPGDHFIQYKGRWVRLHRDRDKQMVSLQHGSPFETVTLTTVGRNADYFSRMLDEARTMALQQMQSGTVVYQAVGHEWRQFGHPRRKRPLQSVILDEGIQECLVTDVREFISTSSWYVDRGIPYRRGYLLYGPPGCGKSSFITALASELDYGICMLSLSEQTLTDDRLQHLLNVAPLETIILLEDVDAAFINREEQHPDMRMAYSGLTHVTFSGLLNAVDGVASSDARLLFMTTNYINRLDAALIRPGRVDVKQYVGYCSDYQLKTMFSRFYPNASPVQAVAFQRKVRDRYPTDSISAAQVQGYFLMHKYDAGSAIENIDNVQCCLRITNYSIFWYIFWRESSSDHIWTIDARSLYIHRCQFPIWIHFVGQRQFCVISFQYCASRKRKGVNTVETRNQSDASNYQALVCACKCSFENNSNIAICCFKTLLYHCFTIMILQRPTMNKTGGGHLIMLFSLLVLLIPAVTYAEVGVESLFSATDQVHSLDKNSFDQFVYNQDYATVVDFYSSWCGACINFAPTYSEMAINVKGWHRYVKVAAVNCASMVNRELCTANSVYFYPSLKYFKYNSKAASDGVSMTAGALHTADSIVLSLAKSVASDWNEQKPVNWPNFAFIPITQTVPEYHSPWAKYIAVVVQSREESMAAAITLDLTSQYLVECRPVEPSHPMASSRGVRHTPGLLIFTRGSDAPLFISTGSMSRAEILSTISRVTGIKNPVPRDPNYISPPASPNTDVVVADQNLSNFFVHISDLKSGISYMILHEIPLRPVIEGEPLNALQKFFALLAKYMPFDWRLKSLLSELSAYANSQKSITSQQWSHHFNALQWKYERPLPTEPVWVACNGSSPQYRGYPCSVWLIFHTLTVHAYKIDNNLPDFNPTEVPVAIYGYIKHFFGCRFCAENFGRSAIKMSKEIHNKQDEILWLWSSHNRANYHLKGDKTEDPRFPKNPFPYPKLCPECRKMDGSFDEDKVLEFLIRFYTDIKSYDVATPAPLVLHTNSFLTAGENVAWTVKTDFLRNTHIRPFIYYFSALPLLKNSTHVGQFDVLLAVNFLNPQFQCYTDFNVLYNQIKMPASNAKSVRKVSKKRKKLYHMYEEADHERRVKEIMERFVKTTNGPPRKAPVRTTLFRKCKANFNQTSYLKMEIILPQAYVNIQNRIRQKRLKKVFMPIPYTTSLVGPPICALCQKVEQNTTLYGPYHICIDEASFWPPFLFKPTNNGTITQRYSTALFFHEICFFYSPGLFIRGHLMSCEPETLIKYWKQKCTVCNVEGASISCAHTNCNLTVHPMCAKNCGWILDLLASVVRCDTHALNEKLIFQEHYLRQMELLSSTTSSEDSDTDTDVPGQIKWLSVDSDADIRLRMECRVFGVNVKKLFFIIEQGTIESTKNNTYVKHSFTKIIILSSAFWPVFSSQSQMYNCYPVAKLQKHFCLVNHTILIHVCEILGNVSLTL</sequence>
<evidence type="ECO:0000256" key="13">
    <source>
        <dbReference type="ARBA" id="ARBA00022801"/>
    </source>
</evidence>
<evidence type="ECO:0000256" key="18">
    <source>
        <dbReference type="ARBA" id="ARBA00023002"/>
    </source>
</evidence>
<organism evidence="34 35">
    <name type="scientific">Trichinella pseudospiralis</name>
    <name type="common">Parasitic roundworm</name>
    <dbReference type="NCBI Taxonomy" id="6337"/>
    <lineage>
        <taxon>Eukaryota</taxon>
        <taxon>Metazoa</taxon>
        <taxon>Ecdysozoa</taxon>
        <taxon>Nematoda</taxon>
        <taxon>Enoplea</taxon>
        <taxon>Dorylaimia</taxon>
        <taxon>Trichinellida</taxon>
        <taxon>Trichinellidae</taxon>
        <taxon>Trichinella</taxon>
    </lineage>
</organism>
<evidence type="ECO:0000259" key="30">
    <source>
        <dbReference type="PROSITE" id="PS51352"/>
    </source>
</evidence>
<evidence type="ECO:0000256" key="6">
    <source>
        <dbReference type="ARBA" id="ARBA00022630"/>
    </source>
</evidence>
<keyword evidence="20 26" id="KW-0472">Membrane</keyword>
<evidence type="ECO:0000256" key="9">
    <source>
        <dbReference type="ARBA" id="ARBA00022729"/>
    </source>
</evidence>
<dbReference type="Gene3D" id="3.30.40.10">
    <property type="entry name" value="Zinc/RING finger domain, C3HC4 (zinc finger)"/>
    <property type="match status" value="1"/>
</dbReference>
<evidence type="ECO:0000256" key="23">
    <source>
        <dbReference type="ARBA" id="ARBA00048778"/>
    </source>
</evidence>
<dbReference type="Gene3D" id="6.10.140.2020">
    <property type="match status" value="1"/>
</dbReference>
<evidence type="ECO:0000256" key="20">
    <source>
        <dbReference type="ARBA" id="ARBA00023136"/>
    </source>
</evidence>
<dbReference type="GO" id="GO:0005743">
    <property type="term" value="C:mitochondrial inner membrane"/>
    <property type="evidence" value="ECO:0007669"/>
    <property type="project" value="UniProtKB-SubCell"/>
</dbReference>
<dbReference type="PROSITE" id="PS51498">
    <property type="entry name" value="MABP"/>
    <property type="match status" value="1"/>
</dbReference>
<dbReference type="InterPro" id="IPR057495">
    <property type="entry name" value="AAA_lid_BCS1"/>
</dbReference>
<evidence type="ECO:0000256" key="19">
    <source>
        <dbReference type="ARBA" id="ARBA00023128"/>
    </source>
</evidence>
<keyword evidence="19" id="KW-0496">Mitochondrion</keyword>
<keyword evidence="7 26" id="KW-0812">Transmembrane</keyword>
<dbReference type="Pfam" id="PF04777">
    <property type="entry name" value="Evr1_Alr"/>
    <property type="match status" value="1"/>
</dbReference>
<evidence type="ECO:0000256" key="17">
    <source>
        <dbReference type="ARBA" id="ARBA00022989"/>
    </source>
</evidence>
<dbReference type="InterPro" id="IPR018798">
    <property type="entry name" value="MVB12A/B"/>
</dbReference>
<dbReference type="Proteomes" id="UP000054632">
    <property type="component" value="Unassembled WGS sequence"/>
</dbReference>
<feature type="signal peptide" evidence="28">
    <location>
        <begin position="1"/>
        <end position="24"/>
    </location>
</feature>
<evidence type="ECO:0000256" key="7">
    <source>
        <dbReference type="ARBA" id="ARBA00022692"/>
    </source>
</evidence>
<dbReference type="GO" id="GO:0000813">
    <property type="term" value="C:ESCRT I complex"/>
    <property type="evidence" value="ECO:0007669"/>
    <property type="project" value="InterPro"/>
</dbReference>
<comment type="caution">
    <text evidence="26">Lacks conserved residue(s) required for the propagation of feature annotation.</text>
</comment>